<evidence type="ECO:0000256" key="1">
    <source>
        <dbReference type="SAM" id="SignalP"/>
    </source>
</evidence>
<dbReference type="KEGG" id="acoa:RB602_05235"/>
<protein>
    <recommendedName>
        <fullName evidence="4">Cysteine rich repeat-containing protein</fullName>
    </recommendedName>
</protein>
<dbReference type="Proteomes" id="UP001302429">
    <property type="component" value="Chromosome"/>
</dbReference>
<organism evidence="2 3">
    <name type="scientific">Alterisphingorhabdus coralli</name>
    <dbReference type="NCBI Taxonomy" id="3071408"/>
    <lineage>
        <taxon>Bacteria</taxon>
        <taxon>Pseudomonadati</taxon>
        <taxon>Pseudomonadota</taxon>
        <taxon>Alphaproteobacteria</taxon>
        <taxon>Sphingomonadales</taxon>
        <taxon>Sphingomonadaceae</taxon>
        <taxon>Alterisphingorhabdus (ex Yan et al. 2024)</taxon>
    </lineage>
</organism>
<evidence type="ECO:0008006" key="4">
    <source>
        <dbReference type="Google" id="ProtNLM"/>
    </source>
</evidence>
<gene>
    <name evidence="2" type="ORF">RB602_05235</name>
</gene>
<proteinExistence type="predicted"/>
<keyword evidence="3" id="KW-1185">Reference proteome</keyword>
<keyword evidence="1" id="KW-0732">Signal</keyword>
<evidence type="ECO:0000313" key="2">
    <source>
        <dbReference type="EMBL" id="WOE76120.1"/>
    </source>
</evidence>
<reference evidence="2 3" key="1">
    <citation type="submission" date="2023-10" db="EMBL/GenBank/DDBJ databases">
        <title>Complete genome sequence of a Sphingomonadaceae bacterium.</title>
        <authorList>
            <person name="Yan C."/>
        </authorList>
    </citation>
    <scope>NUCLEOTIDE SEQUENCE [LARGE SCALE GENOMIC DNA]</scope>
    <source>
        <strain evidence="2 3">SCSIO 66989</strain>
    </source>
</reference>
<evidence type="ECO:0000313" key="3">
    <source>
        <dbReference type="Proteomes" id="UP001302429"/>
    </source>
</evidence>
<sequence>MNPLPQISKALAVMLALTTVNAHAMQNNGGGQGITKNCRGEIMKMCRGSGRDGVRACIQENFEDLSVDCQNELLARMEQQQQREDQD</sequence>
<dbReference type="RefSeq" id="WP_317083591.1">
    <property type="nucleotide sequence ID" value="NZ_CP136594.1"/>
</dbReference>
<dbReference type="EMBL" id="CP136594">
    <property type="protein sequence ID" value="WOE76120.1"/>
    <property type="molecule type" value="Genomic_DNA"/>
</dbReference>
<name>A0AA97FBQ1_9SPHN</name>
<feature type="chain" id="PRO_5041650832" description="Cysteine rich repeat-containing protein" evidence="1">
    <location>
        <begin position="25"/>
        <end position="87"/>
    </location>
</feature>
<dbReference type="AlphaFoldDB" id="A0AA97FBQ1"/>
<accession>A0AA97FBQ1</accession>
<feature type="signal peptide" evidence="1">
    <location>
        <begin position="1"/>
        <end position="24"/>
    </location>
</feature>